<protein>
    <submittedName>
        <fullName evidence="3">Uncharacterized protein</fullName>
    </submittedName>
</protein>
<evidence type="ECO:0000256" key="1">
    <source>
        <dbReference type="SAM" id="MobiDB-lite"/>
    </source>
</evidence>
<evidence type="ECO:0000256" key="2">
    <source>
        <dbReference type="SAM" id="SignalP"/>
    </source>
</evidence>
<reference evidence="4" key="1">
    <citation type="journal article" date="2017" name="Nat. Commun.">
        <title>The North American bullfrog draft genome provides insight into hormonal regulation of long noncoding RNA.</title>
        <authorList>
            <person name="Hammond S.A."/>
            <person name="Warren R.L."/>
            <person name="Vandervalk B.P."/>
            <person name="Kucuk E."/>
            <person name="Khan H."/>
            <person name="Gibb E.A."/>
            <person name="Pandoh P."/>
            <person name="Kirk H."/>
            <person name="Zhao Y."/>
            <person name="Jones M."/>
            <person name="Mungall A.J."/>
            <person name="Coope R."/>
            <person name="Pleasance S."/>
            <person name="Moore R.A."/>
            <person name="Holt R.A."/>
            <person name="Round J.M."/>
            <person name="Ohora S."/>
            <person name="Walle B.V."/>
            <person name="Veldhoen N."/>
            <person name="Helbing C.C."/>
            <person name="Birol I."/>
        </authorList>
    </citation>
    <scope>NUCLEOTIDE SEQUENCE [LARGE SCALE GENOMIC DNA]</scope>
</reference>
<dbReference type="Proteomes" id="UP000228934">
    <property type="component" value="Unassembled WGS sequence"/>
</dbReference>
<accession>A0A2G9S5R7</accession>
<dbReference type="OrthoDB" id="10209560at2759"/>
<keyword evidence="2" id="KW-0732">Signal</keyword>
<organism evidence="3 4">
    <name type="scientific">Aquarana catesbeiana</name>
    <name type="common">American bullfrog</name>
    <name type="synonym">Rana catesbeiana</name>
    <dbReference type="NCBI Taxonomy" id="8400"/>
    <lineage>
        <taxon>Eukaryota</taxon>
        <taxon>Metazoa</taxon>
        <taxon>Chordata</taxon>
        <taxon>Craniata</taxon>
        <taxon>Vertebrata</taxon>
        <taxon>Euteleostomi</taxon>
        <taxon>Amphibia</taxon>
        <taxon>Batrachia</taxon>
        <taxon>Anura</taxon>
        <taxon>Neobatrachia</taxon>
        <taxon>Ranoidea</taxon>
        <taxon>Ranidae</taxon>
        <taxon>Aquarana</taxon>
    </lineage>
</organism>
<proteinExistence type="predicted"/>
<feature type="region of interest" description="Disordered" evidence="1">
    <location>
        <begin position="99"/>
        <end position="144"/>
    </location>
</feature>
<dbReference type="AlphaFoldDB" id="A0A2G9S5R7"/>
<name>A0A2G9S5R7_AQUCT</name>
<feature type="signal peptide" evidence="2">
    <location>
        <begin position="1"/>
        <end position="20"/>
    </location>
</feature>
<gene>
    <name evidence="3" type="ORF">AB205_0029030</name>
</gene>
<evidence type="ECO:0000313" key="4">
    <source>
        <dbReference type="Proteomes" id="UP000228934"/>
    </source>
</evidence>
<evidence type="ECO:0000313" key="3">
    <source>
        <dbReference type="EMBL" id="PIO35477.1"/>
    </source>
</evidence>
<sequence>IKMTKLKMYLMFFFFISSRSSVVQLSVGCDACSLSAPYAARILYEFSLCACPHSLLQVYVQPHRAQHTQHKWDQVPSGVPSRVPPYIRCPQQSPSLHRASPAESLLTPGIPSKVPPYTRHSQQNPSLHQVPPAESLHTSGVPSRVPPYIRCPQWSPSLHQVPPVESLLTSGAPSRVPPYIRCPQ</sequence>
<keyword evidence="4" id="KW-1185">Reference proteome</keyword>
<feature type="non-terminal residue" evidence="3">
    <location>
        <position position="1"/>
    </location>
</feature>
<feature type="chain" id="PRO_5013594126" evidence="2">
    <location>
        <begin position="21"/>
        <end position="184"/>
    </location>
</feature>
<dbReference type="EMBL" id="KV926336">
    <property type="protein sequence ID" value="PIO35477.1"/>
    <property type="molecule type" value="Genomic_DNA"/>
</dbReference>